<feature type="region of interest" description="Disordered" evidence="1">
    <location>
        <begin position="49"/>
        <end position="72"/>
    </location>
</feature>
<protein>
    <submittedName>
        <fullName evidence="2">Carboxymuconolactone decarboxylase</fullName>
    </submittedName>
</protein>
<feature type="compositionally biased region" description="Polar residues" evidence="1">
    <location>
        <begin position="49"/>
        <end position="63"/>
    </location>
</feature>
<evidence type="ECO:0000313" key="2">
    <source>
        <dbReference type="EMBL" id="CAB9525786.1"/>
    </source>
</evidence>
<accession>A0A9N8ER80</accession>
<dbReference type="EMBL" id="CAICTM010001724">
    <property type="protein sequence ID" value="CAB9525786.1"/>
    <property type="molecule type" value="Genomic_DNA"/>
</dbReference>
<dbReference type="Gene3D" id="1.20.1290.10">
    <property type="entry name" value="AhpD-like"/>
    <property type="match status" value="1"/>
</dbReference>
<dbReference type="OrthoDB" id="9998495at2759"/>
<dbReference type="PANTHER" id="PTHR34846">
    <property type="entry name" value="4-CARBOXYMUCONOLACTONE DECARBOXYLASE FAMILY PROTEIN (AFU_ORTHOLOGUE AFUA_6G11590)"/>
    <property type="match status" value="1"/>
</dbReference>
<dbReference type="SUPFAM" id="SSF69118">
    <property type="entry name" value="AhpD-like"/>
    <property type="match status" value="1"/>
</dbReference>
<sequence>MLSTINRGTVVQILQSIQSSSRRCQIHSTDLILKTSFFFSTISTNTNLPENGGNAQSSISNNSDGGGKTKKKYKNTSWNIVPRYNGPAEEECTPEQKKIRDAIIASRPRTGLSGPFGPWLAVPDIAQPAQALGRACRYGTSLSFRESELVILLTGAKTRSHSEFDIHVGEALKAGISMEIVEAIPRDEEFSLDKVKKDVMPLLDNEREKAIALYTSELVDTYTVCDKTYKYAKATLGGKDSVLVEITSIAGYYTYVAYTLNAFRVPTKKPEEEGSK</sequence>
<dbReference type="Proteomes" id="UP001153069">
    <property type="component" value="Unassembled WGS sequence"/>
</dbReference>
<evidence type="ECO:0000313" key="3">
    <source>
        <dbReference type="Proteomes" id="UP001153069"/>
    </source>
</evidence>
<evidence type="ECO:0000256" key="1">
    <source>
        <dbReference type="SAM" id="MobiDB-lite"/>
    </source>
</evidence>
<dbReference type="AlphaFoldDB" id="A0A9N8ER80"/>
<name>A0A9N8ER80_9STRA</name>
<organism evidence="2 3">
    <name type="scientific">Seminavis robusta</name>
    <dbReference type="NCBI Taxonomy" id="568900"/>
    <lineage>
        <taxon>Eukaryota</taxon>
        <taxon>Sar</taxon>
        <taxon>Stramenopiles</taxon>
        <taxon>Ochrophyta</taxon>
        <taxon>Bacillariophyta</taxon>
        <taxon>Bacillariophyceae</taxon>
        <taxon>Bacillariophycidae</taxon>
        <taxon>Naviculales</taxon>
        <taxon>Naviculaceae</taxon>
        <taxon>Seminavis</taxon>
    </lineage>
</organism>
<dbReference type="InterPro" id="IPR029032">
    <property type="entry name" value="AhpD-like"/>
</dbReference>
<keyword evidence="3" id="KW-1185">Reference proteome</keyword>
<comment type="caution">
    <text evidence="2">The sequence shown here is derived from an EMBL/GenBank/DDBJ whole genome shotgun (WGS) entry which is preliminary data.</text>
</comment>
<gene>
    <name evidence="2" type="ORF">SEMRO_1726_G293830.1</name>
</gene>
<proteinExistence type="predicted"/>
<dbReference type="PANTHER" id="PTHR34846:SF5">
    <property type="entry name" value="CARBOXYMUCONOLACTONE DECARBOXYLASE-LIKE DOMAIN-CONTAINING PROTEIN"/>
    <property type="match status" value="1"/>
</dbReference>
<reference evidence="2" key="1">
    <citation type="submission" date="2020-06" db="EMBL/GenBank/DDBJ databases">
        <authorList>
            <consortium name="Plant Systems Biology data submission"/>
        </authorList>
    </citation>
    <scope>NUCLEOTIDE SEQUENCE</scope>
    <source>
        <strain evidence="2">D6</strain>
    </source>
</reference>